<gene>
    <name evidence="15" type="primary">clsA</name>
    <name evidence="15" type="ORF">Mal48_30900</name>
</gene>
<keyword evidence="16" id="KW-1185">Reference proteome</keyword>
<sequence>MTLSDYPILAVSLALTERSFAIWASLHAVLKKQETRAVIGWVGLIWLSPLVGSILYYLFGINRIERRGEKILNKIKESACDQARKSCQAADLNLTPFRFNQQLANIGKSITGFDLLPGNKITPLNKGACAYAAMLDAIRNASSTIGLCSYIFDYDKAGRQFIDALVEAQERGVEVRVLVDHVGSRYSKPTSVKIMQERGLKVTTFLPTNVPVLAAYANLRNHRKILVVDGMVGFTGGMNIREGCLEEPGSTYPVQDIHFQFDGPVVDHLQDAFLADWEFAANEELSSEKWFQMTPALGETWARGIPDGPDADIDNIKLVMLGAISSARRSVDIVTPYFIPEEELVSALNIAAMRGVDVRILVPSAVNIRAVQWASMDPIGRILQRGCKVFQSPPPFDHTKVMLVDGEWSLVGSSNWDPRSLRLNFEFNVECYGKELNSQLSELIEEKIALSREMTTEDLAARSSMAKLRDGIARLATPYL</sequence>
<proteinExistence type="predicted"/>
<keyword evidence="11" id="KW-1208">Phospholipid metabolism</keyword>
<dbReference type="PANTHER" id="PTHR21248">
    <property type="entry name" value="CARDIOLIPIN SYNTHASE"/>
    <property type="match status" value="1"/>
</dbReference>
<dbReference type="Pfam" id="PF13396">
    <property type="entry name" value="PLDc_N"/>
    <property type="match status" value="1"/>
</dbReference>
<feature type="domain" description="PLD phosphodiesterase" evidence="14">
    <location>
        <begin position="217"/>
        <end position="244"/>
    </location>
</feature>
<evidence type="ECO:0000256" key="9">
    <source>
        <dbReference type="ARBA" id="ARBA00023136"/>
    </source>
</evidence>
<feature type="transmembrane region" description="Helical" evidence="13">
    <location>
        <begin position="38"/>
        <end position="59"/>
    </location>
</feature>
<dbReference type="InterPro" id="IPR022924">
    <property type="entry name" value="Cardiolipin_synthase"/>
</dbReference>
<dbReference type="KEGG" id="tpol:Mal48_30900"/>
<accession>A0A517QQD8</accession>
<evidence type="ECO:0000256" key="10">
    <source>
        <dbReference type="ARBA" id="ARBA00023209"/>
    </source>
</evidence>
<dbReference type="RefSeq" id="WP_145200781.1">
    <property type="nucleotide sequence ID" value="NZ_CP036267.1"/>
</dbReference>
<organism evidence="15 16">
    <name type="scientific">Thalassoglobus polymorphus</name>
    <dbReference type="NCBI Taxonomy" id="2527994"/>
    <lineage>
        <taxon>Bacteria</taxon>
        <taxon>Pseudomonadati</taxon>
        <taxon>Planctomycetota</taxon>
        <taxon>Planctomycetia</taxon>
        <taxon>Planctomycetales</taxon>
        <taxon>Planctomycetaceae</taxon>
        <taxon>Thalassoglobus</taxon>
    </lineage>
</organism>
<keyword evidence="3" id="KW-0444">Lipid biosynthesis</keyword>
<dbReference type="GO" id="GO:0005886">
    <property type="term" value="C:plasma membrane"/>
    <property type="evidence" value="ECO:0007669"/>
    <property type="project" value="UniProtKB-SubCell"/>
</dbReference>
<evidence type="ECO:0000256" key="7">
    <source>
        <dbReference type="ARBA" id="ARBA00022989"/>
    </source>
</evidence>
<keyword evidence="5 13" id="KW-0812">Transmembrane</keyword>
<evidence type="ECO:0000256" key="1">
    <source>
        <dbReference type="ARBA" id="ARBA00004651"/>
    </source>
</evidence>
<dbReference type="OrthoDB" id="9762009at2"/>
<dbReference type="PANTHER" id="PTHR21248:SF22">
    <property type="entry name" value="PHOSPHOLIPASE D"/>
    <property type="match status" value="1"/>
</dbReference>
<keyword evidence="4 15" id="KW-0808">Transferase</keyword>
<name>A0A517QQD8_9PLAN</name>
<dbReference type="CDD" id="cd09157">
    <property type="entry name" value="PLDc_CLS_unchar2_1"/>
    <property type="match status" value="1"/>
</dbReference>
<dbReference type="EC" id="2.7.8.-" evidence="12"/>
<keyword evidence="2" id="KW-1003">Cell membrane</keyword>
<protein>
    <recommendedName>
        <fullName evidence="12">Cardiolipin synthase</fullName>
        <ecNumber evidence="12">2.7.8.-</ecNumber>
    </recommendedName>
</protein>
<evidence type="ECO:0000313" key="16">
    <source>
        <dbReference type="Proteomes" id="UP000315724"/>
    </source>
</evidence>
<dbReference type="GO" id="GO:0032049">
    <property type="term" value="P:cardiolipin biosynthetic process"/>
    <property type="evidence" value="ECO:0007669"/>
    <property type="project" value="UniProtKB-UniRule"/>
</dbReference>
<evidence type="ECO:0000256" key="4">
    <source>
        <dbReference type="ARBA" id="ARBA00022679"/>
    </source>
</evidence>
<dbReference type="PROSITE" id="PS50035">
    <property type="entry name" value="PLD"/>
    <property type="match status" value="2"/>
</dbReference>
<dbReference type="AlphaFoldDB" id="A0A517QQD8"/>
<dbReference type="NCBIfam" id="TIGR04265">
    <property type="entry name" value="bac_cardiolipin"/>
    <property type="match status" value="1"/>
</dbReference>
<keyword evidence="6" id="KW-0677">Repeat</keyword>
<dbReference type="GO" id="GO:0008808">
    <property type="term" value="F:cardiolipin synthase activity"/>
    <property type="evidence" value="ECO:0007669"/>
    <property type="project" value="UniProtKB-UniRule"/>
</dbReference>
<dbReference type="InterPro" id="IPR025202">
    <property type="entry name" value="PLD-like_dom"/>
</dbReference>
<evidence type="ECO:0000256" key="6">
    <source>
        <dbReference type="ARBA" id="ARBA00022737"/>
    </source>
</evidence>
<evidence type="ECO:0000256" key="2">
    <source>
        <dbReference type="ARBA" id="ARBA00022475"/>
    </source>
</evidence>
<evidence type="ECO:0000256" key="5">
    <source>
        <dbReference type="ARBA" id="ARBA00022692"/>
    </source>
</evidence>
<feature type="domain" description="PLD phosphodiesterase" evidence="14">
    <location>
        <begin position="398"/>
        <end position="420"/>
    </location>
</feature>
<evidence type="ECO:0000256" key="12">
    <source>
        <dbReference type="NCBIfam" id="TIGR04265"/>
    </source>
</evidence>
<evidence type="ECO:0000256" key="3">
    <source>
        <dbReference type="ARBA" id="ARBA00022516"/>
    </source>
</evidence>
<keyword evidence="7 13" id="KW-1133">Transmembrane helix</keyword>
<dbReference type="SMART" id="SM00155">
    <property type="entry name" value="PLDc"/>
    <property type="match status" value="2"/>
</dbReference>
<dbReference type="InterPro" id="IPR001736">
    <property type="entry name" value="PLipase_D/transphosphatidylase"/>
</dbReference>
<dbReference type="Pfam" id="PF13091">
    <property type="entry name" value="PLDc_2"/>
    <property type="match status" value="2"/>
</dbReference>
<dbReference type="EMBL" id="CP036267">
    <property type="protein sequence ID" value="QDT33834.1"/>
    <property type="molecule type" value="Genomic_DNA"/>
</dbReference>
<dbReference type="InterPro" id="IPR027379">
    <property type="entry name" value="CLS_N"/>
</dbReference>
<evidence type="ECO:0000256" key="11">
    <source>
        <dbReference type="ARBA" id="ARBA00023264"/>
    </source>
</evidence>
<dbReference type="CDD" id="cd09163">
    <property type="entry name" value="PLDc_CLS_unchar2_2"/>
    <property type="match status" value="1"/>
</dbReference>
<evidence type="ECO:0000259" key="14">
    <source>
        <dbReference type="PROSITE" id="PS50035"/>
    </source>
</evidence>
<comment type="subcellular location">
    <subcellularLocation>
        <location evidence="1">Cell membrane</location>
        <topology evidence="1">Multi-pass membrane protein</topology>
    </subcellularLocation>
</comment>
<dbReference type="SUPFAM" id="SSF56024">
    <property type="entry name" value="Phospholipase D/nuclease"/>
    <property type="match status" value="2"/>
</dbReference>
<keyword evidence="9 13" id="KW-0472">Membrane</keyword>
<evidence type="ECO:0000256" key="13">
    <source>
        <dbReference type="SAM" id="Phobius"/>
    </source>
</evidence>
<dbReference type="Gene3D" id="3.30.870.10">
    <property type="entry name" value="Endonuclease Chain A"/>
    <property type="match status" value="2"/>
</dbReference>
<reference evidence="15 16" key="1">
    <citation type="submission" date="2019-02" db="EMBL/GenBank/DDBJ databases">
        <title>Deep-cultivation of Planctomycetes and their phenomic and genomic characterization uncovers novel biology.</title>
        <authorList>
            <person name="Wiegand S."/>
            <person name="Jogler M."/>
            <person name="Boedeker C."/>
            <person name="Pinto D."/>
            <person name="Vollmers J."/>
            <person name="Rivas-Marin E."/>
            <person name="Kohn T."/>
            <person name="Peeters S.H."/>
            <person name="Heuer A."/>
            <person name="Rast P."/>
            <person name="Oberbeckmann S."/>
            <person name="Bunk B."/>
            <person name="Jeske O."/>
            <person name="Meyerdierks A."/>
            <person name="Storesund J.E."/>
            <person name="Kallscheuer N."/>
            <person name="Luecker S."/>
            <person name="Lage O.M."/>
            <person name="Pohl T."/>
            <person name="Merkel B.J."/>
            <person name="Hornburger P."/>
            <person name="Mueller R.-W."/>
            <person name="Bruemmer F."/>
            <person name="Labrenz M."/>
            <person name="Spormann A.M."/>
            <person name="Op den Camp H."/>
            <person name="Overmann J."/>
            <person name="Amann R."/>
            <person name="Jetten M.S.M."/>
            <person name="Mascher T."/>
            <person name="Medema M.H."/>
            <person name="Devos D.P."/>
            <person name="Kaster A.-K."/>
            <person name="Ovreas L."/>
            <person name="Rohde M."/>
            <person name="Galperin M.Y."/>
            <person name="Jogler C."/>
        </authorList>
    </citation>
    <scope>NUCLEOTIDE SEQUENCE [LARGE SCALE GENOMIC DNA]</scope>
    <source>
        <strain evidence="15 16">Mal48</strain>
    </source>
</reference>
<keyword evidence="8" id="KW-0443">Lipid metabolism</keyword>
<keyword evidence="10" id="KW-0594">Phospholipid biosynthesis</keyword>
<evidence type="ECO:0000313" key="15">
    <source>
        <dbReference type="EMBL" id="QDT33834.1"/>
    </source>
</evidence>
<dbReference type="Proteomes" id="UP000315724">
    <property type="component" value="Chromosome"/>
</dbReference>
<evidence type="ECO:0000256" key="8">
    <source>
        <dbReference type="ARBA" id="ARBA00023098"/>
    </source>
</evidence>